<feature type="region of interest" description="Disordered" evidence="1">
    <location>
        <begin position="199"/>
        <end position="363"/>
    </location>
</feature>
<feature type="compositionally biased region" description="Low complexity" evidence="1">
    <location>
        <begin position="108"/>
        <end position="119"/>
    </location>
</feature>
<proteinExistence type="predicted"/>
<reference evidence="2" key="1">
    <citation type="submission" date="2020-02" db="EMBL/GenBank/DDBJ databases">
        <authorList>
            <person name="Meier V. D."/>
        </authorList>
    </citation>
    <scope>NUCLEOTIDE SEQUENCE</scope>
    <source>
        <strain evidence="2">AVDCRST_MAG04</strain>
    </source>
</reference>
<evidence type="ECO:0000256" key="1">
    <source>
        <dbReference type="SAM" id="MobiDB-lite"/>
    </source>
</evidence>
<feature type="compositionally biased region" description="Basic residues" evidence="1">
    <location>
        <begin position="226"/>
        <end position="255"/>
    </location>
</feature>
<feature type="compositionally biased region" description="Gly residues" evidence="1">
    <location>
        <begin position="87"/>
        <end position="100"/>
    </location>
</feature>
<feature type="compositionally biased region" description="Basic residues" evidence="1">
    <location>
        <begin position="351"/>
        <end position="363"/>
    </location>
</feature>
<feature type="compositionally biased region" description="Gly residues" evidence="1">
    <location>
        <begin position="129"/>
        <end position="138"/>
    </location>
</feature>
<protein>
    <submittedName>
        <fullName evidence="2">Uncharacterized protein</fullName>
    </submittedName>
</protein>
<feature type="compositionally biased region" description="Basic and acidic residues" evidence="1">
    <location>
        <begin position="256"/>
        <end position="265"/>
    </location>
</feature>
<organism evidence="2">
    <name type="scientific">uncultured Acetobacteraceae bacterium</name>
    <dbReference type="NCBI Taxonomy" id="169975"/>
    <lineage>
        <taxon>Bacteria</taxon>
        <taxon>Pseudomonadati</taxon>
        <taxon>Pseudomonadota</taxon>
        <taxon>Alphaproteobacteria</taxon>
        <taxon>Acetobacterales</taxon>
        <taxon>Acetobacteraceae</taxon>
        <taxon>environmental samples</taxon>
    </lineage>
</organism>
<feature type="region of interest" description="Disordered" evidence="1">
    <location>
        <begin position="1"/>
        <end position="182"/>
    </location>
</feature>
<dbReference type="EMBL" id="CADCTL010000190">
    <property type="protein sequence ID" value="CAA9263843.1"/>
    <property type="molecule type" value="Genomic_DNA"/>
</dbReference>
<feature type="compositionally biased region" description="Basic residues" evidence="1">
    <location>
        <begin position="38"/>
        <end position="52"/>
    </location>
</feature>
<sequence>GAHPMRLPPTGRGAGAAGRRLRRGCWTPRGCRGTAAARLHRRHVHARGPGHGRRGERGGVPRAGGRAVGGRRRRAARVPALRRGGHGARVGGPLGIGAGADPGRRGGRVLPLRGRQAAGRGRGRRLRGLHGGPAGRGAGAERRRGRAARGAGRAAGDARLLRRPCAGQAHPGGGGPAGRQVDGAAPALRVPRVRALGLLLRRGDRGQPPGSADGHPVRGDRLGAARLRRLLPRAGRRVARPLRHAPRRTRRPHGQRRGDPAGCHDRRARRPARPQGAGRRLGGLGGRGAAGGPAGVGGGGFGLRPRRAGRRGVLPPDGGERRGGGARLRRGRAGPAVAARPDGRRPSRGRDRPRRHIAARRRV</sequence>
<feature type="compositionally biased region" description="Low complexity" evidence="1">
    <location>
        <begin position="148"/>
        <end position="169"/>
    </location>
</feature>
<feature type="compositionally biased region" description="Gly residues" evidence="1">
    <location>
        <begin position="279"/>
        <end position="302"/>
    </location>
</feature>
<feature type="non-terminal residue" evidence="2">
    <location>
        <position position="363"/>
    </location>
</feature>
<feature type="non-terminal residue" evidence="2">
    <location>
        <position position="1"/>
    </location>
</feature>
<evidence type="ECO:0000313" key="2">
    <source>
        <dbReference type="EMBL" id="CAA9263843.1"/>
    </source>
</evidence>
<name>A0A6J4IZ52_9PROT</name>
<dbReference type="AlphaFoldDB" id="A0A6J4IZ52"/>
<gene>
    <name evidence="2" type="ORF">AVDCRST_MAG04-2755</name>
</gene>
<accession>A0A6J4IZ52</accession>
<feature type="compositionally biased region" description="Basic and acidic residues" evidence="1">
    <location>
        <begin position="341"/>
        <end position="350"/>
    </location>
</feature>